<dbReference type="Pfam" id="PF03466">
    <property type="entry name" value="LysR_substrate"/>
    <property type="match status" value="1"/>
</dbReference>
<evidence type="ECO:0000256" key="2">
    <source>
        <dbReference type="ARBA" id="ARBA00023015"/>
    </source>
</evidence>
<gene>
    <name evidence="6" type="ORF">MED297_12272</name>
</gene>
<dbReference type="EMBL" id="AAOE01000009">
    <property type="protein sequence ID" value="EAR09504.1"/>
    <property type="molecule type" value="Genomic_DNA"/>
</dbReference>
<dbReference type="NCBIfam" id="TIGR03298">
    <property type="entry name" value="argP"/>
    <property type="match status" value="1"/>
</dbReference>
<dbReference type="Gene3D" id="3.40.190.290">
    <property type="match status" value="1"/>
</dbReference>
<dbReference type="InterPro" id="IPR000847">
    <property type="entry name" value="LysR_HTH_N"/>
</dbReference>
<dbReference type="PANTHER" id="PTHR30579">
    <property type="entry name" value="TRANSCRIPTIONAL REGULATOR"/>
    <property type="match status" value="1"/>
</dbReference>
<keyword evidence="4" id="KW-0804">Transcription</keyword>
<dbReference type="PROSITE" id="PS50931">
    <property type="entry name" value="HTH_LYSR"/>
    <property type="match status" value="1"/>
</dbReference>
<dbReference type="InterPro" id="IPR036388">
    <property type="entry name" value="WH-like_DNA-bd_sf"/>
</dbReference>
<dbReference type="InterPro" id="IPR017685">
    <property type="entry name" value="ArgP"/>
</dbReference>
<proteinExistence type="inferred from homology"/>
<comment type="similarity">
    <text evidence="1">Belongs to the LysR transcriptional regulatory family.</text>
</comment>
<name>A4BE26_9GAMM</name>
<dbReference type="AlphaFoldDB" id="A4BE26"/>
<dbReference type="InterPro" id="IPR036390">
    <property type="entry name" value="WH_DNA-bd_sf"/>
</dbReference>
<dbReference type="GO" id="GO:0003700">
    <property type="term" value="F:DNA-binding transcription factor activity"/>
    <property type="evidence" value="ECO:0007669"/>
    <property type="project" value="InterPro"/>
</dbReference>
<comment type="caution">
    <text evidence="6">The sequence shown here is derived from an EMBL/GenBank/DDBJ whole genome shotgun (WGS) entry which is preliminary data.</text>
</comment>
<dbReference type="Gene3D" id="1.10.10.10">
    <property type="entry name" value="Winged helix-like DNA-binding domain superfamily/Winged helix DNA-binding domain"/>
    <property type="match status" value="1"/>
</dbReference>
<dbReference type="NCBIfam" id="NF002964">
    <property type="entry name" value="PRK03635.1"/>
    <property type="match status" value="1"/>
</dbReference>
<keyword evidence="3" id="KW-0238">DNA-binding</keyword>
<keyword evidence="2" id="KW-0805">Transcription regulation</keyword>
<dbReference type="OrthoDB" id="3252676at2"/>
<reference evidence="6 7" key="1">
    <citation type="submission" date="2006-02" db="EMBL/GenBank/DDBJ databases">
        <authorList>
            <person name="Pinhassi J."/>
            <person name="Pedros-Alio C."/>
            <person name="Ferriera S."/>
            <person name="Johnson J."/>
            <person name="Kravitz S."/>
            <person name="Halpern A."/>
            <person name="Remington K."/>
            <person name="Beeson K."/>
            <person name="Tran B."/>
            <person name="Rogers Y.-H."/>
            <person name="Friedman R."/>
            <person name="Venter J.C."/>
        </authorList>
    </citation>
    <scope>NUCLEOTIDE SEQUENCE [LARGE SCALE GENOMIC DNA]</scope>
    <source>
        <strain evidence="6 7">MED297</strain>
    </source>
</reference>
<feature type="domain" description="HTH lysR-type" evidence="5">
    <location>
        <begin position="2"/>
        <end position="58"/>
    </location>
</feature>
<dbReference type="SUPFAM" id="SSF53850">
    <property type="entry name" value="Periplasmic binding protein-like II"/>
    <property type="match status" value="1"/>
</dbReference>
<dbReference type="SUPFAM" id="SSF46785">
    <property type="entry name" value="Winged helix' DNA-binding domain"/>
    <property type="match status" value="1"/>
</dbReference>
<evidence type="ECO:0000313" key="6">
    <source>
        <dbReference type="EMBL" id="EAR09504.1"/>
    </source>
</evidence>
<dbReference type="STRING" id="314283.MED297_12272"/>
<accession>A4BE26</accession>
<dbReference type="InterPro" id="IPR050176">
    <property type="entry name" value="LTTR"/>
</dbReference>
<dbReference type="RefSeq" id="WP_008042151.1">
    <property type="nucleotide sequence ID" value="NZ_CH724149.1"/>
</dbReference>
<dbReference type="HOGENOM" id="CLU_063829_0_1_6"/>
<dbReference type="PANTHER" id="PTHR30579:SF2">
    <property type="entry name" value="HTH-TYPE TRANSCRIPTIONAL REGULATOR ARGP"/>
    <property type="match status" value="1"/>
</dbReference>
<evidence type="ECO:0000256" key="4">
    <source>
        <dbReference type="ARBA" id="ARBA00023163"/>
    </source>
</evidence>
<evidence type="ECO:0000313" key="7">
    <source>
        <dbReference type="Proteomes" id="UP000005953"/>
    </source>
</evidence>
<dbReference type="PRINTS" id="PR00039">
    <property type="entry name" value="HTHLYSR"/>
</dbReference>
<dbReference type="GO" id="GO:0003677">
    <property type="term" value="F:DNA binding"/>
    <property type="evidence" value="ECO:0007669"/>
    <property type="project" value="UniProtKB-KW"/>
</dbReference>
<protein>
    <submittedName>
        <fullName evidence="6">Chromosome replication initiation inhibitor protein</fullName>
    </submittedName>
</protein>
<sequence length="290" mass="32473">MLDYRALTALAAVIQHQGFDRAAQALHLSQSAISQRIKQLEGRIGQPLILRQSPPQATALGLRLITHLETVLHLESDLNLPLETDARIHARIAINHDSLATWFSEALGRITEDIDVDLITADQDAGIELMKRGEVMACLCAEGKAVNGGRVDRLGTMRYRAYASRDFLMRHHLLESFDRLYQAPCLVFNRDDRLQHRFLQQLGQAEPINLVHCPSSEGFVQLAASGCGFGMIPEIQAALSVQVGSLIDLAPETFIDVPLYWHSWRSSGQAMKQLRASVIKTAHRWLRQDR</sequence>
<dbReference type="Pfam" id="PF00126">
    <property type="entry name" value="HTH_1"/>
    <property type="match status" value="1"/>
</dbReference>
<keyword evidence="7" id="KW-1185">Reference proteome</keyword>
<dbReference type="InterPro" id="IPR005119">
    <property type="entry name" value="LysR_subst-bd"/>
</dbReference>
<organism evidence="6 7">
    <name type="scientific">Reinekea blandensis MED297</name>
    <dbReference type="NCBI Taxonomy" id="314283"/>
    <lineage>
        <taxon>Bacteria</taxon>
        <taxon>Pseudomonadati</taxon>
        <taxon>Pseudomonadota</taxon>
        <taxon>Gammaproteobacteria</taxon>
        <taxon>Oceanospirillales</taxon>
        <taxon>Saccharospirillaceae</taxon>
        <taxon>Reinekea</taxon>
    </lineage>
</organism>
<evidence type="ECO:0000259" key="5">
    <source>
        <dbReference type="PROSITE" id="PS50931"/>
    </source>
</evidence>
<dbReference type="Proteomes" id="UP000005953">
    <property type="component" value="Unassembled WGS sequence"/>
</dbReference>
<evidence type="ECO:0000256" key="1">
    <source>
        <dbReference type="ARBA" id="ARBA00009437"/>
    </source>
</evidence>
<evidence type="ECO:0000256" key="3">
    <source>
        <dbReference type="ARBA" id="ARBA00023125"/>
    </source>
</evidence>